<organism evidence="12 13">
    <name type="scientific">Electrophorus voltai</name>
    <dbReference type="NCBI Taxonomy" id="2609070"/>
    <lineage>
        <taxon>Eukaryota</taxon>
        <taxon>Metazoa</taxon>
        <taxon>Chordata</taxon>
        <taxon>Craniata</taxon>
        <taxon>Vertebrata</taxon>
        <taxon>Euteleostomi</taxon>
        <taxon>Actinopterygii</taxon>
        <taxon>Neopterygii</taxon>
        <taxon>Teleostei</taxon>
        <taxon>Ostariophysi</taxon>
        <taxon>Gymnotiformes</taxon>
        <taxon>Gymnotoidei</taxon>
        <taxon>Gymnotidae</taxon>
        <taxon>Electrophorus</taxon>
    </lineage>
</organism>
<keyword evidence="4" id="KW-1003">Cell membrane</keyword>
<evidence type="ECO:0008006" key="14">
    <source>
        <dbReference type="Google" id="ProtNLM"/>
    </source>
</evidence>
<feature type="compositionally biased region" description="Polar residues" evidence="9">
    <location>
        <begin position="1704"/>
        <end position="1714"/>
    </location>
</feature>
<dbReference type="GO" id="GO:0030027">
    <property type="term" value="C:lamellipodium"/>
    <property type="evidence" value="ECO:0007669"/>
    <property type="project" value="TreeGrafter"/>
</dbReference>
<comment type="subcellular location">
    <subcellularLocation>
        <location evidence="1">Cell membrane</location>
    </subcellularLocation>
    <subcellularLocation>
        <location evidence="2">Cytoplasm</location>
    </subcellularLocation>
</comment>
<dbReference type="InterPro" id="IPR041245">
    <property type="entry name" value="CARMIL_PH"/>
</dbReference>
<feature type="compositionally biased region" description="Pro residues" evidence="9">
    <location>
        <begin position="1528"/>
        <end position="1550"/>
    </location>
</feature>
<name>A0AAD8YSA1_9TELE</name>
<feature type="compositionally biased region" description="Polar residues" evidence="9">
    <location>
        <begin position="974"/>
        <end position="984"/>
    </location>
</feature>
<dbReference type="Gene3D" id="3.80.10.10">
    <property type="entry name" value="Ribonuclease Inhibitor"/>
    <property type="match status" value="1"/>
</dbReference>
<proteinExistence type="inferred from homology"/>
<feature type="compositionally biased region" description="Basic and acidic residues" evidence="9">
    <location>
        <begin position="1253"/>
        <end position="1292"/>
    </location>
</feature>
<keyword evidence="13" id="KW-1185">Reference proteome</keyword>
<evidence type="ECO:0000259" key="11">
    <source>
        <dbReference type="Pfam" id="PF17888"/>
    </source>
</evidence>
<feature type="domain" description="CARMIL pleckstrin homology" evidence="11">
    <location>
        <begin position="104"/>
        <end position="161"/>
    </location>
</feature>
<evidence type="ECO:0000256" key="9">
    <source>
        <dbReference type="SAM" id="MobiDB-lite"/>
    </source>
</evidence>
<dbReference type="PANTHER" id="PTHR24112:SF32">
    <property type="entry name" value="CAPPING PROTEIN, ARP2_3 AND MYOSIN-I LINKER PROTEIN 2"/>
    <property type="match status" value="1"/>
</dbReference>
<feature type="compositionally biased region" description="Pro residues" evidence="9">
    <location>
        <begin position="1583"/>
        <end position="1600"/>
    </location>
</feature>
<keyword evidence="7" id="KW-0677">Repeat</keyword>
<feature type="compositionally biased region" description="Basic and acidic residues" evidence="9">
    <location>
        <begin position="985"/>
        <end position="998"/>
    </location>
</feature>
<feature type="compositionally biased region" description="Basic and acidic residues" evidence="9">
    <location>
        <begin position="1108"/>
        <end position="1119"/>
    </location>
</feature>
<dbReference type="GO" id="GO:0034315">
    <property type="term" value="P:regulation of Arp2/3 complex-mediated actin nucleation"/>
    <property type="evidence" value="ECO:0007669"/>
    <property type="project" value="TreeGrafter"/>
</dbReference>
<dbReference type="InterPro" id="IPR051279">
    <property type="entry name" value="PP1-Reg/Actin-Interact_Protein"/>
</dbReference>
<dbReference type="Proteomes" id="UP001239994">
    <property type="component" value="Unassembled WGS sequence"/>
</dbReference>
<feature type="region of interest" description="Disordered" evidence="9">
    <location>
        <begin position="1229"/>
        <end position="1640"/>
    </location>
</feature>
<dbReference type="Gene3D" id="6.10.140.1850">
    <property type="match status" value="1"/>
</dbReference>
<evidence type="ECO:0000313" key="12">
    <source>
        <dbReference type="EMBL" id="KAK1784880.1"/>
    </source>
</evidence>
<dbReference type="EMBL" id="JAROKS010000026">
    <property type="protein sequence ID" value="KAK1784880.1"/>
    <property type="molecule type" value="Genomic_DNA"/>
</dbReference>
<dbReference type="Pfam" id="PF16000">
    <property type="entry name" value="CARMIL_C"/>
    <property type="match status" value="2"/>
</dbReference>
<feature type="compositionally biased region" description="Basic and acidic residues" evidence="9">
    <location>
        <begin position="1690"/>
        <end position="1700"/>
    </location>
</feature>
<keyword evidence="5" id="KW-0963">Cytoplasm</keyword>
<feature type="region of interest" description="Disordered" evidence="9">
    <location>
        <begin position="965"/>
        <end position="1014"/>
    </location>
</feature>
<evidence type="ECO:0000256" key="2">
    <source>
        <dbReference type="ARBA" id="ARBA00004496"/>
    </source>
</evidence>
<keyword evidence="6" id="KW-0433">Leucine-rich repeat</keyword>
<sequence>MLQKRYDGFTLSSSILPESYKEITHCLIGVPLVQVDILCVYIRWHYPSAKTPEGPVYEACATQPVQGPVRRQSSCNDSVESSYIPQQATSKGPIGIEQKNMMFSKMESSFSYLEICAIIIESLEQVTIETDRHTYSLSLMSVEDMEAVVSHVTASLKKIFPDSSPGKLLKKVPPDLQDQLWALASRVEEQLNGSQRPCGGFSDTYAALCDFNEFPCRQEVQWVRTLLHSSLTVYKDVDNIYHVQNCREFNLLDFNHLESRDLALAVGALSFNQWFTKICSRDFKLTLDVQEQVIYLINRSTALQEVCLEAAGLKTDFAVKMACALREQPASALHIINLSANPIEDKGVMSLSQSLTRLPHGLSQLYLSKVSLSPKGLGFMGQVLKLNKSLSSSLTHLDLSGNMGCLATEDALSLFSFLSAPNAVTYLDLSSTDCPLDTLFLSLSNGCCSSLTYLNLCRNTFSHRKVREVTRSLRNFFTKSTKLQYVGLAATKLPPEALRLLLQGLANNSHLSELELDISSCELRSSGAQVIQEHIFETKAIGSLDLSDNGFENNMVTLVLSIGRSQSIRHLALGRNFAMKSRALSDVLHRIVQLIQEEECPLESLSVCDSKLKTGTTILINSLGSNCSLSKIDISGNCIGDTGAKMLAKALMINTKLRTLVWDRNSVTAAGFMDVANALERNTTLQNMSIPMSDMALSYRANPEKTGEAMKKIQACLQRNSRRSCTTPEEMLSLQQCLKTSHSAQLVQNICQRLQETMRPLACYNIQEVQSDILSAEEALQHARTAITTLPRLYELGRSPSAGLMVQRILDDAVKALSNELSEEIQEHAQTLLQTAQASCPRLVQRNSVSEQLANRVLSKTRQATHFIQSTAKEAENSITDKLSELKLSVSVTLVESIIEEVLQDLAVAQQKLDKQLKEYSQPFSSKPSVPQLRVMEHEFPTDEYVSVVRRNSFCTRSIRPAPSVKSLLEGESEQQARASAHSQQETEEHEPEREREGGGGAPSSRLAAEERGWRLSSASVTGLSVTAEGWPPVAGSAQPRREAEAAGSGAGAATARSSREPRRPEPVPPEPPMDLPIEGHTLRHYTRTRPRPNRRNRQPPSKPQPGEGERGRGREREREGEFGAVVLGDILGCHLVQCEIWEQAAENGDNENMGRVDEGVEEFFTKKIIPDDPLKHQREEFLNKAQPAESTCVTSTPLNTTTHTSTTAPTKNIKKKFGDFFAFKKVRASRGAKGEAGPEGKVKKTSIADLIRPLREAARAEKEREKEREREREREREKEKENEREKLEDKSVGAPFATPAPTISDSAPAVPVLDDKMAPRMAPRAPSPLLMPIPVQAAGLATNPTPPASSPAKTGEVPVLSPGAPTTPTTTPSLITAVPPSEREKSRTLEKSRTPDGERRPKPTRRSLRDGKSQSLILLTGLEPEQDATATQAKKHASESSSGYEQRLHVMLHRMGVAKTPPSDSKKSQSKDEELRKANSEGAILDSKPEPPPTYIKPRTMSTSSDTRRPVRVGNAEPLRMDRPPLPERPVGPLPPKPALRPTLIPPGETPGASQSITPTPRQPSPSPDSQLSAVEGGPPLQAQPPTPSPRKDMPPAPSPRRVLSTDARERAERPQSVTEEILPKPRPRLKPSPQRRAVSVHEDALLQHATLLDPEELKAALRLQRSPVRKLVNLLELEPCSEDLLEGEEAKTEGREGCRGQANETDNTTVNEGQPEYSPAGPNEEETNPERGETVSEQHTAQGETSDQRTETPSPETNMD</sequence>
<feature type="compositionally biased region" description="Polar residues" evidence="9">
    <location>
        <begin position="1739"/>
        <end position="1762"/>
    </location>
</feature>
<feature type="domain" description="CARMIL C-terminal" evidence="10">
    <location>
        <begin position="1146"/>
        <end position="1231"/>
    </location>
</feature>
<evidence type="ECO:0000256" key="6">
    <source>
        <dbReference type="ARBA" id="ARBA00022614"/>
    </source>
</evidence>
<dbReference type="InterPro" id="IPR032675">
    <property type="entry name" value="LRR_dom_sf"/>
</dbReference>
<dbReference type="Gene3D" id="2.30.29.30">
    <property type="entry name" value="Pleckstrin-homology domain (PH domain)/Phosphotyrosine-binding domain (PTB)"/>
    <property type="match status" value="1"/>
</dbReference>
<evidence type="ECO:0000259" key="10">
    <source>
        <dbReference type="Pfam" id="PF16000"/>
    </source>
</evidence>
<dbReference type="PANTHER" id="PTHR24112">
    <property type="entry name" value="LEUCINE-RICH REPEAT, ISOFORM F-RELATED"/>
    <property type="match status" value="1"/>
</dbReference>
<feature type="compositionally biased region" description="Low complexity" evidence="9">
    <location>
        <begin position="1046"/>
        <end position="1057"/>
    </location>
</feature>
<protein>
    <recommendedName>
        <fullName evidence="14">CARMIL C-terminal domain-containing protein</fullName>
    </recommendedName>
</protein>
<dbReference type="InterPro" id="IPR011993">
    <property type="entry name" value="PH-like_dom_sf"/>
</dbReference>
<evidence type="ECO:0000256" key="1">
    <source>
        <dbReference type="ARBA" id="ARBA00004236"/>
    </source>
</evidence>
<evidence type="ECO:0000256" key="8">
    <source>
        <dbReference type="ARBA" id="ARBA00023136"/>
    </source>
</evidence>
<keyword evidence="8" id="KW-0472">Membrane</keyword>
<feature type="compositionally biased region" description="Basic and acidic residues" evidence="9">
    <location>
        <begin position="1233"/>
        <end position="1243"/>
    </location>
</feature>
<dbReference type="GO" id="GO:0016477">
    <property type="term" value="P:cell migration"/>
    <property type="evidence" value="ECO:0007669"/>
    <property type="project" value="TreeGrafter"/>
</dbReference>
<dbReference type="SUPFAM" id="SSF52047">
    <property type="entry name" value="RNI-like"/>
    <property type="match status" value="2"/>
</dbReference>
<comment type="similarity">
    <text evidence="3">Belongs to the CARMIL family.</text>
</comment>
<feature type="compositionally biased region" description="Low complexity" evidence="9">
    <location>
        <begin position="1195"/>
        <end position="1211"/>
    </location>
</feature>
<dbReference type="Pfam" id="PF13516">
    <property type="entry name" value="LRR_6"/>
    <property type="match status" value="2"/>
</dbReference>
<dbReference type="GO" id="GO:0005737">
    <property type="term" value="C:cytoplasm"/>
    <property type="evidence" value="ECO:0007669"/>
    <property type="project" value="UniProtKB-SubCell"/>
</dbReference>
<evidence type="ECO:0000256" key="5">
    <source>
        <dbReference type="ARBA" id="ARBA00022490"/>
    </source>
</evidence>
<dbReference type="SMART" id="SM00368">
    <property type="entry name" value="LRR_RI"/>
    <property type="match status" value="5"/>
</dbReference>
<feature type="region of interest" description="Disordered" evidence="9">
    <location>
        <begin position="1027"/>
        <end position="1119"/>
    </location>
</feature>
<feature type="compositionally biased region" description="Basic residues" evidence="9">
    <location>
        <begin position="1083"/>
        <end position="1098"/>
    </location>
</feature>
<feature type="compositionally biased region" description="Basic and acidic residues" evidence="9">
    <location>
        <begin position="1465"/>
        <end position="1480"/>
    </location>
</feature>
<dbReference type="InterPro" id="IPR031943">
    <property type="entry name" value="CARMIL_C"/>
</dbReference>
<evidence type="ECO:0000256" key="7">
    <source>
        <dbReference type="ARBA" id="ARBA00022737"/>
    </source>
</evidence>
<feature type="compositionally biased region" description="Basic and acidic residues" evidence="9">
    <location>
        <begin position="1382"/>
        <end position="1413"/>
    </location>
</feature>
<evidence type="ECO:0000256" key="4">
    <source>
        <dbReference type="ARBA" id="ARBA00022475"/>
    </source>
</evidence>
<dbReference type="Pfam" id="PF17888">
    <property type="entry name" value="Carm_PH"/>
    <property type="match status" value="1"/>
</dbReference>
<dbReference type="GO" id="GO:0005886">
    <property type="term" value="C:plasma membrane"/>
    <property type="evidence" value="ECO:0007669"/>
    <property type="project" value="UniProtKB-SubCell"/>
</dbReference>
<gene>
    <name evidence="12" type="ORF">P4O66_018313</name>
</gene>
<dbReference type="InterPro" id="IPR001611">
    <property type="entry name" value="Leu-rich_rpt"/>
</dbReference>
<reference evidence="12" key="1">
    <citation type="submission" date="2023-03" db="EMBL/GenBank/DDBJ databases">
        <title>Electrophorus voltai genome.</title>
        <authorList>
            <person name="Bian C."/>
        </authorList>
    </citation>
    <scope>NUCLEOTIDE SEQUENCE</scope>
    <source>
        <strain evidence="12">CB-2022</strain>
        <tissue evidence="12">Muscle</tissue>
    </source>
</reference>
<accession>A0AAD8YSA1</accession>
<evidence type="ECO:0000256" key="3">
    <source>
        <dbReference type="ARBA" id="ARBA00007298"/>
    </source>
</evidence>
<feature type="region of interest" description="Disordered" evidence="9">
    <location>
        <begin position="1679"/>
        <end position="1762"/>
    </location>
</feature>
<evidence type="ECO:0000313" key="13">
    <source>
        <dbReference type="Proteomes" id="UP001239994"/>
    </source>
</evidence>
<feature type="region of interest" description="Disordered" evidence="9">
    <location>
        <begin position="1186"/>
        <end position="1211"/>
    </location>
</feature>
<feature type="domain" description="CARMIL C-terminal" evidence="10">
    <location>
        <begin position="836"/>
        <end position="1108"/>
    </location>
</feature>
<comment type="caution">
    <text evidence="12">The sequence shown here is derived from an EMBL/GenBank/DDBJ whole genome shotgun (WGS) entry which is preliminary data.</text>
</comment>